<gene>
    <name evidence="1" type="primary">NUP84_1</name>
    <name evidence="1" type="ORF">V5O48_011824</name>
</gene>
<keyword evidence="2" id="KW-1185">Reference proteome</keyword>
<accession>A0ABR3F4X0</accession>
<dbReference type="Proteomes" id="UP001465976">
    <property type="component" value="Unassembled WGS sequence"/>
</dbReference>
<sequence>MSETLYSSYSEVLLLAQSMKDDLEGLLDPEAGLAPRLRQICRDQYVLKFSAGRLSFLHAPPTRIEDATGEASSEELDLLKLEENTWALLQAVMP</sequence>
<name>A0ABR3F4X0_9AGAR</name>
<dbReference type="EMBL" id="JBAHYK010000985">
    <property type="protein sequence ID" value="KAL0570146.1"/>
    <property type="molecule type" value="Genomic_DNA"/>
</dbReference>
<comment type="caution">
    <text evidence="1">The sequence shown here is derived from an EMBL/GenBank/DDBJ whole genome shotgun (WGS) entry which is preliminary data.</text>
</comment>
<feature type="non-terminal residue" evidence="1">
    <location>
        <position position="94"/>
    </location>
</feature>
<proteinExistence type="predicted"/>
<evidence type="ECO:0000313" key="2">
    <source>
        <dbReference type="Proteomes" id="UP001465976"/>
    </source>
</evidence>
<protein>
    <submittedName>
        <fullName evidence="1">Nucleoporin nup84</fullName>
    </submittedName>
</protein>
<reference evidence="1 2" key="1">
    <citation type="submission" date="2024-02" db="EMBL/GenBank/DDBJ databases">
        <title>A draft genome for the cacao thread blight pathogen Marasmius crinis-equi.</title>
        <authorList>
            <person name="Cohen S.P."/>
            <person name="Baruah I.K."/>
            <person name="Amoako-Attah I."/>
            <person name="Bukari Y."/>
            <person name="Meinhardt L.W."/>
            <person name="Bailey B.A."/>
        </authorList>
    </citation>
    <scope>NUCLEOTIDE SEQUENCE [LARGE SCALE GENOMIC DNA]</scope>
    <source>
        <strain evidence="1 2">GH-76</strain>
    </source>
</reference>
<evidence type="ECO:0000313" key="1">
    <source>
        <dbReference type="EMBL" id="KAL0570146.1"/>
    </source>
</evidence>
<organism evidence="1 2">
    <name type="scientific">Marasmius crinis-equi</name>
    <dbReference type="NCBI Taxonomy" id="585013"/>
    <lineage>
        <taxon>Eukaryota</taxon>
        <taxon>Fungi</taxon>
        <taxon>Dikarya</taxon>
        <taxon>Basidiomycota</taxon>
        <taxon>Agaricomycotina</taxon>
        <taxon>Agaricomycetes</taxon>
        <taxon>Agaricomycetidae</taxon>
        <taxon>Agaricales</taxon>
        <taxon>Marasmiineae</taxon>
        <taxon>Marasmiaceae</taxon>
        <taxon>Marasmius</taxon>
    </lineage>
</organism>